<protein>
    <submittedName>
        <fullName evidence="11">Cation diffusion facilitator family transporter</fullName>
    </submittedName>
</protein>
<dbReference type="InterPro" id="IPR027470">
    <property type="entry name" value="Cation_efflux_CTD"/>
</dbReference>
<comment type="subcellular location">
    <subcellularLocation>
        <location evidence="1">Membrane</location>
        <topology evidence="1">Multi-pass membrane protein</topology>
    </subcellularLocation>
</comment>
<dbReference type="GO" id="GO:0016020">
    <property type="term" value="C:membrane"/>
    <property type="evidence" value="ECO:0007669"/>
    <property type="project" value="UniProtKB-SubCell"/>
</dbReference>
<dbReference type="Pfam" id="PF16916">
    <property type="entry name" value="ZT_dimer"/>
    <property type="match status" value="1"/>
</dbReference>
<dbReference type="InterPro" id="IPR002524">
    <property type="entry name" value="Cation_efflux"/>
</dbReference>
<feature type="transmembrane region" description="Helical" evidence="8">
    <location>
        <begin position="157"/>
        <end position="184"/>
    </location>
</feature>
<dbReference type="NCBIfam" id="TIGR01297">
    <property type="entry name" value="CDF"/>
    <property type="match status" value="1"/>
</dbReference>
<evidence type="ECO:0000256" key="3">
    <source>
        <dbReference type="ARBA" id="ARBA00022448"/>
    </source>
</evidence>
<keyword evidence="4 8" id="KW-0812">Transmembrane</keyword>
<keyword evidence="7 8" id="KW-0472">Membrane</keyword>
<dbReference type="AlphaFoldDB" id="A0ABD6FAH5"/>
<dbReference type="InterPro" id="IPR058533">
    <property type="entry name" value="Cation_efflux_TM"/>
</dbReference>
<evidence type="ECO:0000256" key="1">
    <source>
        <dbReference type="ARBA" id="ARBA00004141"/>
    </source>
</evidence>
<feature type="domain" description="Cation efflux protein transmembrane" evidence="9">
    <location>
        <begin position="23"/>
        <end position="214"/>
    </location>
</feature>
<dbReference type="Proteomes" id="UP000249324">
    <property type="component" value="Unassembled WGS sequence"/>
</dbReference>
<proteinExistence type="inferred from homology"/>
<evidence type="ECO:0000256" key="4">
    <source>
        <dbReference type="ARBA" id="ARBA00022692"/>
    </source>
</evidence>
<evidence type="ECO:0000256" key="8">
    <source>
        <dbReference type="SAM" id="Phobius"/>
    </source>
</evidence>
<organism evidence="11 12">
    <name type="scientific">Thermocrispum agreste</name>
    <dbReference type="NCBI Taxonomy" id="37925"/>
    <lineage>
        <taxon>Bacteria</taxon>
        <taxon>Bacillati</taxon>
        <taxon>Actinomycetota</taxon>
        <taxon>Actinomycetes</taxon>
        <taxon>Pseudonocardiales</taxon>
        <taxon>Pseudonocardiaceae</taxon>
        <taxon>Thermocrispum</taxon>
    </lineage>
</organism>
<feature type="transmembrane region" description="Helical" evidence="8">
    <location>
        <begin position="87"/>
        <end position="110"/>
    </location>
</feature>
<dbReference type="SUPFAM" id="SSF161111">
    <property type="entry name" value="Cation efflux protein transmembrane domain-like"/>
    <property type="match status" value="1"/>
</dbReference>
<evidence type="ECO:0000256" key="2">
    <source>
        <dbReference type="ARBA" id="ARBA00008873"/>
    </source>
</evidence>
<dbReference type="EMBL" id="QGUI02000013">
    <property type="protein sequence ID" value="MFO7191035.1"/>
    <property type="molecule type" value="Genomic_DNA"/>
</dbReference>
<keyword evidence="3" id="KW-0813">Transport</keyword>
<comment type="similarity">
    <text evidence="2">Belongs to the cation diffusion facilitator (CDF) transporter (TC 2.A.4) family. SLC30A subfamily.</text>
</comment>
<feature type="transmembrane region" description="Helical" evidence="8">
    <location>
        <begin position="23"/>
        <end position="50"/>
    </location>
</feature>
<dbReference type="Gene3D" id="1.20.1510.10">
    <property type="entry name" value="Cation efflux protein transmembrane domain"/>
    <property type="match status" value="1"/>
</dbReference>
<keyword evidence="5 8" id="KW-1133">Transmembrane helix</keyword>
<sequence>MGHHHHHGPTRPGHASGRYLKRLLAAFGIGLTILVLEVAVGVLTGSLALLSDAAHMFTDVFGIGMALVAIVLARVAKPTSTRTFGMYRGEVLSALLNAALLFAVAGYVLYEAVTRFAAPPDVPGLPVVVTALVGLVANLVAFLLLRSGAQESLSVRGAYLEVLADLVGSVAVLISGAVILLTGWRYADPIIGVALAVYVLPRAVGLARRSLRILFQHAPERIDVERVAGQLERIAGVTDVHDLHIWTLTSGMEVASAHLTIDDDADSAEVLAEAQRVLADDFHIEHATMQVEPRSAAARCAELSW</sequence>
<evidence type="ECO:0000256" key="6">
    <source>
        <dbReference type="ARBA" id="ARBA00023065"/>
    </source>
</evidence>
<reference evidence="11 12" key="1">
    <citation type="journal article" date="2021" name="BMC Genomics">
        <title>Genome-resolved metagenome and metatranscriptome analyses of thermophilic composting reveal key bacterial players and their metabolic interactions.</title>
        <authorList>
            <person name="Braga L.P.P."/>
            <person name="Pereira R.V."/>
            <person name="Martins L.F."/>
            <person name="Moura L.M.S."/>
            <person name="Sanchez F.B."/>
            <person name="Patane J.S.L."/>
            <person name="da Silva A.M."/>
            <person name="Setubal J.C."/>
        </authorList>
    </citation>
    <scope>NUCLEOTIDE SEQUENCE [LARGE SCALE GENOMIC DNA]</scope>
    <source>
        <strain evidence="11">ZC4RG45</strain>
    </source>
</reference>
<dbReference type="GO" id="GO:0006811">
    <property type="term" value="P:monoatomic ion transport"/>
    <property type="evidence" value="ECO:0007669"/>
    <property type="project" value="UniProtKB-KW"/>
</dbReference>
<accession>A0ABD6FAH5</accession>
<dbReference type="InterPro" id="IPR027469">
    <property type="entry name" value="Cation_efflux_TMD_sf"/>
</dbReference>
<feature type="domain" description="Cation efflux protein cytoplasmic" evidence="10">
    <location>
        <begin position="219"/>
        <end position="293"/>
    </location>
</feature>
<dbReference type="PANTHER" id="PTHR11562:SF17">
    <property type="entry name" value="RE54080P-RELATED"/>
    <property type="match status" value="1"/>
</dbReference>
<name>A0ABD6FAH5_9PSEU</name>
<evidence type="ECO:0000256" key="7">
    <source>
        <dbReference type="ARBA" id="ARBA00023136"/>
    </source>
</evidence>
<feature type="transmembrane region" description="Helical" evidence="8">
    <location>
        <begin position="56"/>
        <end position="75"/>
    </location>
</feature>
<dbReference type="InterPro" id="IPR036837">
    <property type="entry name" value="Cation_efflux_CTD_sf"/>
</dbReference>
<evidence type="ECO:0000256" key="5">
    <source>
        <dbReference type="ARBA" id="ARBA00022989"/>
    </source>
</evidence>
<evidence type="ECO:0000259" key="9">
    <source>
        <dbReference type="Pfam" id="PF01545"/>
    </source>
</evidence>
<evidence type="ECO:0000259" key="10">
    <source>
        <dbReference type="Pfam" id="PF16916"/>
    </source>
</evidence>
<keyword evidence="6" id="KW-0406">Ion transport</keyword>
<evidence type="ECO:0000313" key="11">
    <source>
        <dbReference type="EMBL" id="MFO7191035.1"/>
    </source>
</evidence>
<dbReference type="SUPFAM" id="SSF160240">
    <property type="entry name" value="Cation efflux protein cytoplasmic domain-like"/>
    <property type="match status" value="1"/>
</dbReference>
<comment type="caution">
    <text evidence="11">The sequence shown here is derived from an EMBL/GenBank/DDBJ whole genome shotgun (WGS) entry which is preliminary data.</text>
</comment>
<feature type="transmembrane region" description="Helical" evidence="8">
    <location>
        <begin position="122"/>
        <end position="145"/>
    </location>
</feature>
<dbReference type="InterPro" id="IPR050681">
    <property type="entry name" value="CDF/SLC30A"/>
</dbReference>
<evidence type="ECO:0000313" key="12">
    <source>
        <dbReference type="Proteomes" id="UP000249324"/>
    </source>
</evidence>
<dbReference type="PANTHER" id="PTHR11562">
    <property type="entry name" value="CATION EFFLUX PROTEIN/ ZINC TRANSPORTER"/>
    <property type="match status" value="1"/>
</dbReference>
<feature type="transmembrane region" description="Helical" evidence="8">
    <location>
        <begin position="190"/>
        <end position="207"/>
    </location>
</feature>
<dbReference type="Pfam" id="PF01545">
    <property type="entry name" value="Cation_efflux"/>
    <property type="match status" value="1"/>
</dbReference>
<gene>
    <name evidence="11" type="ORF">DIU77_002180</name>
</gene>